<evidence type="ECO:0000313" key="3">
    <source>
        <dbReference type="Proteomes" id="UP000230002"/>
    </source>
</evidence>
<feature type="region of interest" description="Disordered" evidence="1">
    <location>
        <begin position="76"/>
        <end position="103"/>
    </location>
</feature>
<dbReference type="Proteomes" id="UP000230002">
    <property type="component" value="Unassembled WGS sequence"/>
</dbReference>
<reference evidence="2 3" key="1">
    <citation type="journal article" date="2015" name="Sci. Rep.">
        <title>Chromosome-level genome map provides insights into diverse defense mechanisms in the medicinal fungus Ganoderma sinense.</title>
        <authorList>
            <person name="Zhu Y."/>
            <person name="Xu J."/>
            <person name="Sun C."/>
            <person name="Zhou S."/>
            <person name="Xu H."/>
            <person name="Nelson D.R."/>
            <person name="Qian J."/>
            <person name="Song J."/>
            <person name="Luo H."/>
            <person name="Xiang L."/>
            <person name="Li Y."/>
            <person name="Xu Z."/>
            <person name="Ji A."/>
            <person name="Wang L."/>
            <person name="Lu S."/>
            <person name="Hayward A."/>
            <person name="Sun W."/>
            <person name="Li X."/>
            <person name="Schwartz D.C."/>
            <person name="Wang Y."/>
            <person name="Chen S."/>
        </authorList>
    </citation>
    <scope>NUCLEOTIDE SEQUENCE [LARGE SCALE GENOMIC DNA]</scope>
    <source>
        <strain evidence="2 3">ZZ0214-1</strain>
    </source>
</reference>
<feature type="compositionally biased region" description="Acidic residues" evidence="1">
    <location>
        <begin position="94"/>
        <end position="103"/>
    </location>
</feature>
<evidence type="ECO:0000256" key="1">
    <source>
        <dbReference type="SAM" id="MobiDB-lite"/>
    </source>
</evidence>
<sequence length="367" mass="41075">MPLACTGFHHLPSARRSILHAILFGQEVDLYEGIDRILQHLSNIAECDDPSTHGYYCAPQGHVTARSTVKLRDLDQLHDPDYHPSPPQSSTDQGGEEAEEGLEDEVAVDLDEDEQEQVEESLAGNRLGVRGLVEAASQDDNDASSELTSALDRSFATSSSTEIPYKLFRLPDFRLSHAWLRSDDGEERIRYNTALVEVKLCTKQTVLESNNRDMSYMKLLNRAINDMAPQVIEAVQVAFAEKPDQQEIVAIPTVNAFCCFVYFARRTVPPLDPAMANQGKGFQDPRGLTGRKLYETYGKRVTNTVQIISGGGDFFDTTNVAQAGNNRQARGTRKKKVALGKTFVSHWNAFVEWTRNKNLFRHPDEED</sequence>
<dbReference type="AlphaFoldDB" id="A0A2G8SKJ0"/>
<dbReference type="OrthoDB" id="3240777at2759"/>
<proteinExistence type="predicted"/>
<protein>
    <submittedName>
        <fullName evidence="2">Uncharacterized protein</fullName>
    </submittedName>
</protein>
<accession>A0A2G8SKJ0</accession>
<name>A0A2G8SKJ0_9APHY</name>
<evidence type="ECO:0000313" key="2">
    <source>
        <dbReference type="EMBL" id="PIL34281.1"/>
    </source>
</evidence>
<comment type="caution">
    <text evidence="2">The sequence shown here is derived from an EMBL/GenBank/DDBJ whole genome shotgun (WGS) entry which is preliminary data.</text>
</comment>
<keyword evidence="3" id="KW-1185">Reference proteome</keyword>
<organism evidence="2 3">
    <name type="scientific">Ganoderma sinense ZZ0214-1</name>
    <dbReference type="NCBI Taxonomy" id="1077348"/>
    <lineage>
        <taxon>Eukaryota</taxon>
        <taxon>Fungi</taxon>
        <taxon>Dikarya</taxon>
        <taxon>Basidiomycota</taxon>
        <taxon>Agaricomycotina</taxon>
        <taxon>Agaricomycetes</taxon>
        <taxon>Polyporales</taxon>
        <taxon>Polyporaceae</taxon>
        <taxon>Ganoderma</taxon>
    </lineage>
</organism>
<dbReference type="EMBL" id="AYKW01000005">
    <property type="protein sequence ID" value="PIL34281.1"/>
    <property type="molecule type" value="Genomic_DNA"/>
</dbReference>
<gene>
    <name evidence="2" type="ORF">GSI_03056</name>
</gene>